<comment type="caution">
    <text evidence="2">The sequence shown here is derived from an EMBL/GenBank/DDBJ whole genome shotgun (WGS) entry which is preliminary data.</text>
</comment>
<feature type="signal peptide" evidence="1">
    <location>
        <begin position="1"/>
        <end position="23"/>
    </location>
</feature>
<accession>A0A2T3KLM3</accession>
<reference evidence="2 3" key="1">
    <citation type="submission" date="2018-01" db="EMBL/GenBank/DDBJ databases">
        <title>Whole genome sequencing of Histamine producing bacteria.</title>
        <authorList>
            <person name="Butler K."/>
        </authorList>
    </citation>
    <scope>NUCLEOTIDE SEQUENCE [LARGE SCALE GENOMIC DNA]</scope>
    <source>
        <strain evidence="2 3">FS-7.2</strain>
    </source>
</reference>
<evidence type="ECO:0000313" key="3">
    <source>
        <dbReference type="Proteomes" id="UP000241426"/>
    </source>
</evidence>
<protein>
    <submittedName>
        <fullName evidence="2">Uncharacterized protein</fullName>
    </submittedName>
</protein>
<dbReference type="EMBL" id="PYNF01000003">
    <property type="protein sequence ID" value="PSV00576.1"/>
    <property type="molecule type" value="Genomic_DNA"/>
</dbReference>
<dbReference type="RefSeq" id="WP_107289206.1">
    <property type="nucleotide sequence ID" value="NZ_PYNF01000003.1"/>
</dbReference>
<name>A0A2T3KLM3_9GAMM</name>
<dbReference type="AlphaFoldDB" id="A0A2T3KLM3"/>
<evidence type="ECO:0000313" key="2">
    <source>
        <dbReference type="EMBL" id="PSV00576.1"/>
    </source>
</evidence>
<evidence type="ECO:0000256" key="1">
    <source>
        <dbReference type="SAM" id="SignalP"/>
    </source>
</evidence>
<feature type="chain" id="PRO_5015674022" evidence="1">
    <location>
        <begin position="24"/>
        <end position="160"/>
    </location>
</feature>
<proteinExistence type="predicted"/>
<gene>
    <name evidence="2" type="ORF">C9J27_05420</name>
</gene>
<organism evidence="2 3">
    <name type="scientific">Photobacterium kishitanii</name>
    <dbReference type="NCBI Taxonomy" id="318456"/>
    <lineage>
        <taxon>Bacteria</taxon>
        <taxon>Pseudomonadati</taxon>
        <taxon>Pseudomonadota</taxon>
        <taxon>Gammaproteobacteria</taxon>
        <taxon>Vibrionales</taxon>
        <taxon>Vibrionaceae</taxon>
        <taxon>Photobacterium</taxon>
    </lineage>
</organism>
<dbReference type="Proteomes" id="UP000241426">
    <property type="component" value="Unassembled WGS sequence"/>
</dbReference>
<sequence>MKGNTFTNLILCSAIFVSTTSFAAIPNFWSFDFQMGNSIYNLANSDGQVVELSCTEMAATDRDDSADNSFIVTTSDGNDYDSRDGDISIVIDDTVYQIPSFTAGFSVGSKWQMFYDALSHATNFTVYVQSKEIGKFQAPAKNVAKAFNGNKCLPQSDWEW</sequence>
<keyword evidence="1" id="KW-0732">Signal</keyword>